<organism evidence="2 3">
    <name type="scientific">Actinoplanes xinjiangensis</name>
    <dbReference type="NCBI Taxonomy" id="512350"/>
    <lineage>
        <taxon>Bacteria</taxon>
        <taxon>Bacillati</taxon>
        <taxon>Actinomycetota</taxon>
        <taxon>Actinomycetes</taxon>
        <taxon>Micromonosporales</taxon>
        <taxon>Micromonosporaceae</taxon>
        <taxon>Actinoplanes</taxon>
    </lineage>
</organism>
<dbReference type="RefSeq" id="WP_109595094.1">
    <property type="nucleotide sequence ID" value="NZ_BONA01000052.1"/>
</dbReference>
<keyword evidence="3" id="KW-1185">Reference proteome</keyword>
<accession>A0A316FE37</accession>
<keyword evidence="1" id="KW-0472">Membrane</keyword>
<comment type="caution">
    <text evidence="2">The sequence shown here is derived from an EMBL/GenBank/DDBJ whole genome shotgun (WGS) entry which is preliminary data.</text>
</comment>
<keyword evidence="1" id="KW-1133">Transmembrane helix</keyword>
<evidence type="ECO:0000313" key="3">
    <source>
        <dbReference type="Proteomes" id="UP000245697"/>
    </source>
</evidence>
<feature type="transmembrane region" description="Helical" evidence="1">
    <location>
        <begin position="68"/>
        <end position="90"/>
    </location>
</feature>
<gene>
    <name evidence="2" type="ORF">BC793_109250</name>
</gene>
<dbReference type="Proteomes" id="UP000245697">
    <property type="component" value="Unassembled WGS sequence"/>
</dbReference>
<evidence type="ECO:0000256" key="1">
    <source>
        <dbReference type="SAM" id="Phobius"/>
    </source>
</evidence>
<dbReference type="EMBL" id="QGGR01000009">
    <property type="protein sequence ID" value="PWK46679.1"/>
    <property type="molecule type" value="Genomic_DNA"/>
</dbReference>
<reference evidence="2 3" key="1">
    <citation type="submission" date="2018-05" db="EMBL/GenBank/DDBJ databases">
        <title>Genomic Encyclopedia of Archaeal and Bacterial Type Strains, Phase II (KMG-II): from individual species to whole genera.</title>
        <authorList>
            <person name="Goeker M."/>
        </authorList>
    </citation>
    <scope>NUCLEOTIDE SEQUENCE [LARGE SCALE GENOMIC DNA]</scope>
    <source>
        <strain evidence="2 3">DSM 45184</strain>
    </source>
</reference>
<feature type="transmembrane region" description="Helical" evidence="1">
    <location>
        <begin position="38"/>
        <end position="56"/>
    </location>
</feature>
<evidence type="ECO:0000313" key="2">
    <source>
        <dbReference type="EMBL" id="PWK46679.1"/>
    </source>
</evidence>
<feature type="transmembrane region" description="Helical" evidence="1">
    <location>
        <begin position="12"/>
        <end position="32"/>
    </location>
</feature>
<proteinExistence type="predicted"/>
<name>A0A316FE37_9ACTN</name>
<protein>
    <submittedName>
        <fullName evidence="2">Uncharacterized protein</fullName>
    </submittedName>
</protein>
<sequence>MRPRADLAIAPVYLLTMLAFTALIVPVATTWVRSDVDPIVGIVILTGQILVFYLIATQSERPPRIVPLVVATLLNAFLMGVVAMSVQLSLLEDGRQVRATVAVVYDGHSGPPDYDLAVDGDPIPGRLSAWPGDGTGAPGDEVLVVQDRKGLADPRLPDVLAEDLEDDVRILILPIVGILAALCLAAVWPSRRRRTDGSTAGGYRAGSR</sequence>
<dbReference type="AlphaFoldDB" id="A0A316FE37"/>
<feature type="transmembrane region" description="Helical" evidence="1">
    <location>
        <begin position="168"/>
        <end position="188"/>
    </location>
</feature>
<keyword evidence="1" id="KW-0812">Transmembrane</keyword>
<dbReference type="OrthoDB" id="3294234at2"/>